<name>A0ABQ5YES0_9NEIS</name>
<dbReference type="EMBL" id="BSOG01000002">
    <property type="protein sequence ID" value="GLR13455.1"/>
    <property type="molecule type" value="Genomic_DNA"/>
</dbReference>
<comment type="caution">
    <text evidence="1">The sequence shown here is derived from an EMBL/GenBank/DDBJ whole genome shotgun (WGS) entry which is preliminary data.</text>
</comment>
<dbReference type="Proteomes" id="UP001156706">
    <property type="component" value="Unassembled WGS sequence"/>
</dbReference>
<evidence type="ECO:0000313" key="2">
    <source>
        <dbReference type="Proteomes" id="UP001156706"/>
    </source>
</evidence>
<evidence type="ECO:0000313" key="1">
    <source>
        <dbReference type="EMBL" id="GLR13455.1"/>
    </source>
</evidence>
<keyword evidence="2" id="KW-1185">Reference proteome</keyword>
<accession>A0ABQ5YES0</accession>
<gene>
    <name evidence="1" type="ORF">GCM10007907_22450</name>
</gene>
<dbReference type="Pfam" id="PF04320">
    <property type="entry name" value="YggL_50S_bp"/>
    <property type="match status" value="1"/>
</dbReference>
<dbReference type="InterPro" id="IPR007416">
    <property type="entry name" value="YggL_50S_bp"/>
</dbReference>
<organism evidence="1 2">
    <name type="scientific">Chitinimonas prasina</name>
    <dbReference type="NCBI Taxonomy" id="1434937"/>
    <lineage>
        <taxon>Bacteria</taxon>
        <taxon>Pseudomonadati</taxon>
        <taxon>Pseudomonadota</taxon>
        <taxon>Betaproteobacteria</taxon>
        <taxon>Neisseriales</taxon>
        <taxon>Chitinibacteraceae</taxon>
        <taxon>Chitinimonas</taxon>
    </lineage>
</organism>
<reference evidence="2" key="1">
    <citation type="journal article" date="2019" name="Int. J. Syst. Evol. Microbiol.">
        <title>The Global Catalogue of Microorganisms (GCM) 10K type strain sequencing project: providing services to taxonomists for standard genome sequencing and annotation.</title>
        <authorList>
            <consortium name="The Broad Institute Genomics Platform"/>
            <consortium name="The Broad Institute Genome Sequencing Center for Infectious Disease"/>
            <person name="Wu L."/>
            <person name="Ma J."/>
        </authorList>
    </citation>
    <scope>NUCLEOTIDE SEQUENCE [LARGE SCALE GENOMIC DNA]</scope>
    <source>
        <strain evidence="2">NBRC 110044</strain>
    </source>
</reference>
<proteinExistence type="predicted"/>
<dbReference type="RefSeq" id="WP_284196556.1">
    <property type="nucleotide sequence ID" value="NZ_BSOG01000002.1"/>
</dbReference>
<dbReference type="PANTHER" id="PTHR38778:SF1">
    <property type="entry name" value="CYTOPLASMIC PROTEIN"/>
    <property type="match status" value="1"/>
</dbReference>
<evidence type="ECO:0008006" key="3">
    <source>
        <dbReference type="Google" id="ProtNLM"/>
    </source>
</evidence>
<protein>
    <recommendedName>
        <fullName evidence="3">DUF469 family protein</fullName>
    </recommendedName>
</protein>
<sequence length="124" mass="14237">MKNWLNRHSNSRIRRLNQRQRKKYHLAEFVELGFHLTLRFKQLLSESELESWINAICDEAERTNLIVGGFSSGMTALETDGFVVAEHGSVSDTQRDAFTAFLRQHPLVAEVDAGELVDSWYGQL</sequence>
<dbReference type="PANTHER" id="PTHR38778">
    <property type="entry name" value="CYTOPLASMIC PROTEIN-RELATED"/>
    <property type="match status" value="1"/>
</dbReference>